<accession>A4CF00</accession>
<dbReference type="PANTHER" id="PTHR32347">
    <property type="entry name" value="EFFLUX SYSTEM COMPONENT YKNX-RELATED"/>
    <property type="match status" value="1"/>
</dbReference>
<gene>
    <name evidence="5" type="ORF">PTD2_17087</name>
</gene>
<dbReference type="STRING" id="87626.PTD2_17087"/>
<organism evidence="5 6">
    <name type="scientific">Pseudoalteromonas tunicata D2</name>
    <dbReference type="NCBI Taxonomy" id="87626"/>
    <lineage>
        <taxon>Bacteria</taxon>
        <taxon>Pseudomonadati</taxon>
        <taxon>Pseudomonadota</taxon>
        <taxon>Gammaproteobacteria</taxon>
        <taxon>Alteromonadales</taxon>
        <taxon>Pseudoalteromonadaceae</taxon>
        <taxon>Pseudoalteromonas</taxon>
    </lineage>
</organism>
<evidence type="ECO:0000256" key="1">
    <source>
        <dbReference type="ARBA" id="ARBA00004196"/>
    </source>
</evidence>
<dbReference type="Gene3D" id="2.40.30.170">
    <property type="match status" value="1"/>
</dbReference>
<dbReference type="InterPro" id="IPR059052">
    <property type="entry name" value="HH_YbhG-like"/>
</dbReference>
<evidence type="ECO:0000313" key="6">
    <source>
        <dbReference type="Proteomes" id="UP000006201"/>
    </source>
</evidence>
<evidence type="ECO:0000313" key="5">
    <source>
        <dbReference type="EMBL" id="EAR26675.1"/>
    </source>
</evidence>
<dbReference type="SUPFAM" id="SSF111369">
    <property type="entry name" value="HlyD-like secretion proteins"/>
    <property type="match status" value="2"/>
</dbReference>
<feature type="coiled-coil region" evidence="3">
    <location>
        <begin position="91"/>
        <end position="144"/>
    </location>
</feature>
<comment type="subcellular location">
    <subcellularLocation>
        <location evidence="1">Cell envelope</location>
    </subcellularLocation>
</comment>
<evidence type="ECO:0000259" key="4">
    <source>
        <dbReference type="Pfam" id="PF25881"/>
    </source>
</evidence>
<reference evidence="5 6" key="1">
    <citation type="submission" date="2006-02" db="EMBL/GenBank/DDBJ databases">
        <authorList>
            <person name="Moran M.A."/>
            <person name="Kjelleberg S."/>
            <person name="Egan S."/>
            <person name="Saunders N."/>
            <person name="Thomas T."/>
            <person name="Ferriera S."/>
            <person name="Johnson J."/>
            <person name="Kravitz S."/>
            <person name="Halpern A."/>
            <person name="Remington K."/>
            <person name="Beeson K."/>
            <person name="Tran B."/>
            <person name="Rogers Y.-H."/>
            <person name="Friedman R."/>
            <person name="Venter J.C."/>
        </authorList>
    </citation>
    <scope>NUCLEOTIDE SEQUENCE [LARGE SCALE GENOMIC DNA]</scope>
    <source>
        <strain evidence="5 6">D2</strain>
    </source>
</reference>
<evidence type="ECO:0000256" key="3">
    <source>
        <dbReference type="SAM" id="Coils"/>
    </source>
</evidence>
<keyword evidence="6" id="KW-1185">Reference proteome</keyword>
<dbReference type="GO" id="GO:0030313">
    <property type="term" value="C:cell envelope"/>
    <property type="evidence" value="ECO:0007669"/>
    <property type="project" value="UniProtKB-SubCell"/>
</dbReference>
<name>A4CF00_9GAMM</name>
<keyword evidence="2 3" id="KW-0175">Coiled coil</keyword>
<dbReference type="EMBL" id="AAOH01000010">
    <property type="protein sequence ID" value="EAR26675.1"/>
    <property type="molecule type" value="Genomic_DNA"/>
</dbReference>
<comment type="caution">
    <text evidence="5">The sequence shown here is derived from an EMBL/GenBank/DDBJ whole genome shotgun (WGS) entry which is preliminary data.</text>
</comment>
<sequence>MFFNAKGTAMTNNKKRGLMGNPRWMLAIVFAILAGCDKSSQVALGTLERDRVALTAMANEIIVALPVKQGQSVEKGAVLVQFDDAKQQAQLAQANAFLQQAQAQLNKLLNGARIEDIASSKAQVATAQANLKDAQQSYQRIQNLVKQSLSSQSLFDHNKANLDAAQGQFNQAQQQLNLLLNGARSEDIAIAQAQVAAQAAQVQSAMRSLADLTVKATRDGMVDSLPWNLGERVTQGSPVVVLLADAAPFARIYVPEPHRVHIKAGDSLAIHVDGIAETISGTVRWIASEAAFTPYYALNQQERSQLMYLAQVELPPQFAHLPSGVPVQVEMP</sequence>
<dbReference type="AlphaFoldDB" id="A4CF00"/>
<dbReference type="Pfam" id="PF25881">
    <property type="entry name" value="HH_YBHG"/>
    <property type="match status" value="1"/>
</dbReference>
<dbReference type="InterPro" id="IPR050465">
    <property type="entry name" value="UPF0194_transport"/>
</dbReference>
<dbReference type="PANTHER" id="PTHR32347:SF29">
    <property type="entry name" value="UPF0194 MEMBRANE PROTEIN YBHG"/>
    <property type="match status" value="1"/>
</dbReference>
<proteinExistence type="predicted"/>
<evidence type="ECO:0000256" key="2">
    <source>
        <dbReference type="ARBA" id="ARBA00023054"/>
    </source>
</evidence>
<feature type="domain" description="YbhG-like alpha-helical hairpin" evidence="4">
    <location>
        <begin position="83"/>
        <end position="203"/>
    </location>
</feature>
<dbReference type="Proteomes" id="UP000006201">
    <property type="component" value="Unassembled WGS sequence"/>
</dbReference>
<dbReference type="HOGENOM" id="CLU_018816_6_5_6"/>
<dbReference type="Gene3D" id="2.40.50.100">
    <property type="match status" value="2"/>
</dbReference>
<dbReference type="eggNOG" id="COG0845">
    <property type="taxonomic scope" value="Bacteria"/>
</dbReference>
<protein>
    <recommendedName>
        <fullName evidence="4">YbhG-like alpha-helical hairpin domain-containing protein</fullName>
    </recommendedName>
</protein>
<dbReference type="Gene3D" id="1.10.287.470">
    <property type="entry name" value="Helix hairpin bin"/>
    <property type="match status" value="3"/>
</dbReference>